<keyword evidence="2" id="KW-0479">Metal-binding</keyword>
<dbReference type="PROSITE" id="PS51462">
    <property type="entry name" value="NUDIX"/>
    <property type="match status" value="1"/>
</dbReference>
<keyword evidence="4" id="KW-0460">Magnesium</keyword>
<dbReference type="PANTHER" id="PTHR12629:SF0">
    <property type="entry name" value="DIPHOSPHOINOSITOL-POLYPHOSPHATE DIPHOSPHATASE"/>
    <property type="match status" value="1"/>
</dbReference>
<dbReference type="Pfam" id="PF00293">
    <property type="entry name" value="NUDIX"/>
    <property type="match status" value="1"/>
</dbReference>
<evidence type="ECO:0000256" key="3">
    <source>
        <dbReference type="ARBA" id="ARBA00022801"/>
    </source>
</evidence>
<evidence type="ECO:0000313" key="6">
    <source>
        <dbReference type="EMBL" id="MBU3028845.1"/>
    </source>
</evidence>
<dbReference type="Proteomes" id="UP001166191">
    <property type="component" value="Unassembled WGS sequence"/>
</dbReference>
<protein>
    <submittedName>
        <fullName evidence="6">NUDIX hydrolase</fullName>
    </submittedName>
</protein>
<dbReference type="PANTHER" id="PTHR12629">
    <property type="entry name" value="DIPHOSPHOINOSITOL POLYPHOSPHATE PHOSPHOHYDROLASE"/>
    <property type="match status" value="1"/>
</dbReference>
<dbReference type="EMBL" id="JAHKNG010000002">
    <property type="protein sequence ID" value="MBU3028845.1"/>
    <property type="molecule type" value="Genomic_DNA"/>
</dbReference>
<evidence type="ECO:0000256" key="4">
    <source>
        <dbReference type="ARBA" id="ARBA00022842"/>
    </source>
</evidence>
<dbReference type="InterPro" id="IPR047198">
    <property type="entry name" value="DDP-like_NUDIX"/>
</dbReference>
<dbReference type="InterPro" id="IPR000086">
    <property type="entry name" value="NUDIX_hydrolase_dom"/>
</dbReference>
<name>A0ABS6AE21_9RHOB</name>
<sequence length="152" mass="16900">MSVLRNSLRILIGKRPPPIQVGALCIDDDTGQVLLITSRGTGRWIIPKGWPMEGRTLPGAAAQEAWEEAGVKGRVSHEEIGRYTYDKDQDSGFTVPVEVRVFPLQVASASKAFPEADERRRRWFDPADAAEQVEEPGLQQIIRRLVKVPRAG</sequence>
<evidence type="ECO:0000256" key="2">
    <source>
        <dbReference type="ARBA" id="ARBA00022723"/>
    </source>
</evidence>
<accession>A0ABS6AE21</accession>
<dbReference type="RefSeq" id="WP_216031544.1">
    <property type="nucleotide sequence ID" value="NZ_JAHKNG010000002.1"/>
</dbReference>
<dbReference type="GO" id="GO:0016787">
    <property type="term" value="F:hydrolase activity"/>
    <property type="evidence" value="ECO:0007669"/>
    <property type="project" value="UniProtKB-KW"/>
</dbReference>
<organism evidence="6 7">
    <name type="scientific">Paracoccus marinaquae</name>
    <dbReference type="NCBI Taxonomy" id="2841926"/>
    <lineage>
        <taxon>Bacteria</taxon>
        <taxon>Pseudomonadati</taxon>
        <taxon>Pseudomonadota</taxon>
        <taxon>Alphaproteobacteria</taxon>
        <taxon>Rhodobacterales</taxon>
        <taxon>Paracoccaceae</taxon>
        <taxon>Paracoccus</taxon>
    </lineage>
</organism>
<gene>
    <name evidence="6" type="ORF">KNW02_01780</name>
</gene>
<comment type="cofactor">
    <cofactor evidence="1">
        <name>Mg(2+)</name>
        <dbReference type="ChEBI" id="CHEBI:18420"/>
    </cofactor>
</comment>
<reference evidence="6" key="1">
    <citation type="submission" date="2021-06" db="EMBL/GenBank/DDBJ databases">
        <title>Paracoccus bacterium XHP0099 sp. nov., isolated from the surface waters of the Yellow Sea.</title>
        <authorList>
            <person name="Xue H."/>
            <person name="Zhang D."/>
        </authorList>
    </citation>
    <scope>NUCLEOTIDE SEQUENCE</scope>
    <source>
        <strain evidence="6">XHP0099</strain>
    </source>
</reference>
<evidence type="ECO:0000256" key="1">
    <source>
        <dbReference type="ARBA" id="ARBA00001946"/>
    </source>
</evidence>
<feature type="domain" description="Nudix hydrolase" evidence="5">
    <location>
        <begin position="16"/>
        <end position="146"/>
    </location>
</feature>
<keyword evidence="3 6" id="KW-0378">Hydrolase</keyword>
<evidence type="ECO:0000259" key="5">
    <source>
        <dbReference type="PROSITE" id="PS51462"/>
    </source>
</evidence>
<proteinExistence type="predicted"/>
<dbReference type="CDD" id="cd04666">
    <property type="entry name" value="NUDIX_DIPP2_like_Nudt4"/>
    <property type="match status" value="1"/>
</dbReference>
<comment type="caution">
    <text evidence="6">The sequence shown here is derived from an EMBL/GenBank/DDBJ whole genome shotgun (WGS) entry which is preliminary data.</text>
</comment>
<keyword evidence="7" id="KW-1185">Reference proteome</keyword>
<evidence type="ECO:0000313" key="7">
    <source>
        <dbReference type="Proteomes" id="UP001166191"/>
    </source>
</evidence>